<keyword evidence="3" id="KW-0813">Transport</keyword>
<gene>
    <name evidence="7" type="ORF">CYY_010078</name>
</gene>
<dbReference type="GO" id="GO:0015031">
    <property type="term" value="P:protein transport"/>
    <property type="evidence" value="ECO:0007669"/>
    <property type="project" value="UniProtKB-KW"/>
</dbReference>
<reference evidence="7" key="1">
    <citation type="submission" date="2020-01" db="EMBL/GenBank/DDBJ databases">
        <title>Development of genomics and gene disruption for Polysphondylium violaceum indicates a role for the polyketide synthase stlB in stalk morphogenesis.</title>
        <authorList>
            <person name="Narita B."/>
            <person name="Kawabe Y."/>
            <person name="Kin K."/>
            <person name="Saito T."/>
            <person name="Gibbs R."/>
            <person name="Kuspa A."/>
            <person name="Muzny D."/>
            <person name="Queller D."/>
            <person name="Richards S."/>
            <person name="Strassman J."/>
            <person name="Sucgang R."/>
            <person name="Worley K."/>
            <person name="Schaap P."/>
        </authorList>
    </citation>
    <scope>NUCLEOTIDE SEQUENCE</scope>
    <source>
        <strain evidence="7">QSvi11</strain>
    </source>
</reference>
<dbReference type="SUPFAM" id="SSF48371">
    <property type="entry name" value="ARM repeat"/>
    <property type="match status" value="1"/>
</dbReference>
<dbReference type="InterPro" id="IPR011989">
    <property type="entry name" value="ARM-like"/>
</dbReference>
<sequence>AWCITNISSGGHDETSTVVACTNVLVNYLSSNNKTLQDQCAWALGNIALDCKEYRDIIISQGVIRPLLKMLSTSTVNNILTTVCFTLSSLFSYPVPNTVKKFPINEKDIFQFMFDINDHCKRLKESINSNDNNSNISSISQHSIVLDHILWTFYDILLYIPESILVSLKDNQLFITLTLLVCDLSDIINSNNSNIELNFTLPLIRIFGLIVQQQDILLHIVKELFNSNQCLAFIKSIFSLLNTSNSSNNSNTIGSTSIIKESFYFLSNLTCVLGRDQFRFVDKLLNEPVILILDYLISNQSFQNDLFNVFDLFTLYEFLILFSNSLAFSTLSTISTTTSTNYSKESVDIMALLYLDLLKAQYQDKDTDTDIDFDQDIDLQNLCLNFLSFYSNMFGIKNNDSVYQKCKEIKQMLSENKNTQLITFLEKVSL</sequence>
<feature type="non-terminal residue" evidence="7">
    <location>
        <position position="1"/>
    </location>
</feature>
<dbReference type="PROSITE" id="PS50827">
    <property type="entry name" value="DDT"/>
    <property type="match status" value="1"/>
</dbReference>
<evidence type="ECO:0000256" key="4">
    <source>
        <dbReference type="ARBA" id="ARBA00022927"/>
    </source>
</evidence>
<dbReference type="Gene3D" id="1.25.10.10">
    <property type="entry name" value="Leucine-rich Repeat Variant"/>
    <property type="match status" value="1"/>
</dbReference>
<comment type="caution">
    <text evidence="7">The sequence shown here is derived from an EMBL/GenBank/DDBJ whole genome shotgun (WGS) entry which is preliminary data.</text>
</comment>
<name>A0A8J4UVF2_9MYCE</name>
<dbReference type="GO" id="GO:0005634">
    <property type="term" value="C:nucleus"/>
    <property type="evidence" value="ECO:0007669"/>
    <property type="project" value="UniProtKB-SubCell"/>
</dbReference>
<keyword evidence="4" id="KW-0653">Protein transport</keyword>
<evidence type="ECO:0000259" key="6">
    <source>
        <dbReference type="PROSITE" id="PS50827"/>
    </source>
</evidence>
<dbReference type="InterPro" id="IPR016024">
    <property type="entry name" value="ARM-type_fold"/>
</dbReference>
<evidence type="ECO:0000313" key="7">
    <source>
        <dbReference type="EMBL" id="KAF2068595.1"/>
    </source>
</evidence>
<dbReference type="InterPro" id="IPR018501">
    <property type="entry name" value="DDT_dom"/>
</dbReference>
<evidence type="ECO:0000256" key="3">
    <source>
        <dbReference type="ARBA" id="ARBA00022448"/>
    </source>
</evidence>
<evidence type="ECO:0000256" key="1">
    <source>
        <dbReference type="ARBA" id="ARBA00004123"/>
    </source>
</evidence>
<feature type="domain" description="DDT" evidence="6">
    <location>
        <begin position="306"/>
        <end position="367"/>
    </location>
</feature>
<dbReference type="OrthoDB" id="21522at2759"/>
<comment type="similarity">
    <text evidence="2">Belongs to the importin alpha family.</text>
</comment>
<protein>
    <recommendedName>
        <fullName evidence="6">DDT domain-containing protein</fullName>
    </recommendedName>
</protein>
<evidence type="ECO:0000256" key="2">
    <source>
        <dbReference type="ARBA" id="ARBA00010394"/>
    </source>
</evidence>
<dbReference type="SMART" id="SM00185">
    <property type="entry name" value="ARM"/>
    <property type="match status" value="2"/>
</dbReference>
<dbReference type="AlphaFoldDB" id="A0A8J4UVF2"/>
<dbReference type="Pfam" id="PF00514">
    <property type="entry name" value="Arm"/>
    <property type="match status" value="1"/>
</dbReference>
<dbReference type="PANTHER" id="PTHR23316">
    <property type="entry name" value="IMPORTIN ALPHA"/>
    <property type="match status" value="1"/>
</dbReference>
<comment type="subcellular location">
    <subcellularLocation>
        <location evidence="1">Nucleus</location>
    </subcellularLocation>
</comment>
<dbReference type="InterPro" id="IPR000225">
    <property type="entry name" value="Armadillo"/>
</dbReference>
<dbReference type="Proteomes" id="UP000695562">
    <property type="component" value="Unassembled WGS sequence"/>
</dbReference>
<proteinExistence type="inferred from homology"/>
<evidence type="ECO:0000313" key="8">
    <source>
        <dbReference type="Proteomes" id="UP000695562"/>
    </source>
</evidence>
<evidence type="ECO:0000256" key="5">
    <source>
        <dbReference type="ARBA" id="ARBA00023242"/>
    </source>
</evidence>
<keyword evidence="8" id="KW-1185">Reference proteome</keyword>
<organism evidence="7 8">
    <name type="scientific">Polysphondylium violaceum</name>
    <dbReference type="NCBI Taxonomy" id="133409"/>
    <lineage>
        <taxon>Eukaryota</taxon>
        <taxon>Amoebozoa</taxon>
        <taxon>Evosea</taxon>
        <taxon>Eumycetozoa</taxon>
        <taxon>Dictyostelia</taxon>
        <taxon>Dictyosteliales</taxon>
        <taxon>Dictyosteliaceae</taxon>
        <taxon>Polysphondylium</taxon>
    </lineage>
</organism>
<accession>A0A8J4UVF2</accession>
<dbReference type="EMBL" id="AJWJ01000914">
    <property type="protein sequence ID" value="KAF2068595.1"/>
    <property type="molecule type" value="Genomic_DNA"/>
</dbReference>
<keyword evidence="5" id="KW-0539">Nucleus</keyword>